<accession>A0A4S9Y1M2</accession>
<feature type="transmembrane region" description="Helical" evidence="1">
    <location>
        <begin position="156"/>
        <end position="174"/>
    </location>
</feature>
<keyword evidence="1" id="KW-1133">Transmembrane helix</keyword>
<proteinExistence type="predicted"/>
<keyword evidence="1" id="KW-0812">Transmembrane</keyword>
<reference evidence="2 3" key="1">
    <citation type="submission" date="2018-10" db="EMBL/GenBank/DDBJ databases">
        <title>Fifty Aureobasidium pullulans genomes reveal a recombining polyextremotolerant generalist.</title>
        <authorList>
            <person name="Gostincar C."/>
            <person name="Turk M."/>
            <person name="Zajc J."/>
            <person name="Gunde-Cimerman N."/>
        </authorList>
    </citation>
    <scope>NUCLEOTIDE SEQUENCE [LARGE SCALE GENOMIC DNA]</scope>
    <source>
        <strain evidence="2 3">EXF-3403</strain>
    </source>
</reference>
<protein>
    <submittedName>
        <fullName evidence="2">Uncharacterized protein</fullName>
    </submittedName>
</protein>
<evidence type="ECO:0000256" key="1">
    <source>
        <dbReference type="SAM" id="Phobius"/>
    </source>
</evidence>
<name>A0A4S9Y1M2_AURPU</name>
<comment type="caution">
    <text evidence="2">The sequence shown here is derived from an EMBL/GenBank/DDBJ whole genome shotgun (WGS) entry which is preliminary data.</text>
</comment>
<dbReference type="AlphaFoldDB" id="A0A4S9Y1M2"/>
<sequence length="210" mass="24292">MVLQLDLVVDGQDFCQTSPTTTMHGPHCMSWRPGQRKSIDKQLDLSEELSARTPPTPHFSRLPLNRNPKWPATRFRTFPLVYSPYSRLDTLRNTPPPYNHPLPKTAQLSLTTPSTPANCYRIRLVQPLTFHSYPKHVWSPAGGWYSQPKNWKANTAVMGLAVFTVAGVFFSLSADREHRYKMPEQGRFFPSRYWSRQIREHERTLAPKDE</sequence>
<gene>
    <name evidence="2" type="ORF">D6C84_02638</name>
</gene>
<evidence type="ECO:0000313" key="2">
    <source>
        <dbReference type="EMBL" id="THZ86260.1"/>
    </source>
</evidence>
<evidence type="ECO:0000313" key="3">
    <source>
        <dbReference type="Proteomes" id="UP000310039"/>
    </source>
</evidence>
<organism evidence="2 3">
    <name type="scientific">Aureobasidium pullulans</name>
    <name type="common">Black yeast</name>
    <name type="synonym">Pullularia pullulans</name>
    <dbReference type="NCBI Taxonomy" id="5580"/>
    <lineage>
        <taxon>Eukaryota</taxon>
        <taxon>Fungi</taxon>
        <taxon>Dikarya</taxon>
        <taxon>Ascomycota</taxon>
        <taxon>Pezizomycotina</taxon>
        <taxon>Dothideomycetes</taxon>
        <taxon>Dothideomycetidae</taxon>
        <taxon>Dothideales</taxon>
        <taxon>Saccotheciaceae</taxon>
        <taxon>Aureobasidium</taxon>
    </lineage>
</organism>
<dbReference type="Proteomes" id="UP000310039">
    <property type="component" value="Unassembled WGS sequence"/>
</dbReference>
<dbReference type="PANTHER" id="PTHR34286:SF1">
    <property type="entry name" value="TRANSMEMBRANE PROTEIN"/>
    <property type="match status" value="1"/>
</dbReference>
<dbReference type="PANTHER" id="PTHR34286">
    <property type="entry name" value="TRANSMEMBRANE PROTEIN"/>
    <property type="match status" value="1"/>
</dbReference>
<dbReference type="EMBL" id="QZBT01000024">
    <property type="protein sequence ID" value="THZ86260.1"/>
    <property type="molecule type" value="Genomic_DNA"/>
</dbReference>
<keyword evidence="1" id="KW-0472">Membrane</keyword>